<proteinExistence type="predicted"/>
<evidence type="ECO:0000313" key="2">
    <source>
        <dbReference type="EMBL" id="GAC26664.1"/>
    </source>
</evidence>
<organism evidence="2 3">
    <name type="scientific">Paraglaciecola mesophila KMM 241</name>
    <dbReference type="NCBI Taxonomy" id="1128912"/>
    <lineage>
        <taxon>Bacteria</taxon>
        <taxon>Pseudomonadati</taxon>
        <taxon>Pseudomonadota</taxon>
        <taxon>Gammaproteobacteria</taxon>
        <taxon>Alteromonadales</taxon>
        <taxon>Alteromonadaceae</taxon>
        <taxon>Paraglaciecola</taxon>
    </lineage>
</organism>
<dbReference type="InterPro" id="IPR014833">
    <property type="entry name" value="TnsA_N"/>
</dbReference>
<dbReference type="AlphaFoldDB" id="K6Y1F2"/>
<dbReference type="EMBL" id="BAEP01000085">
    <property type="protein sequence ID" value="GAC26664.1"/>
    <property type="molecule type" value="Genomic_DNA"/>
</dbReference>
<sequence length="209" mass="24147">MTLARQINKATISKIARNSYSPKSSSMQYMESMLESDISLTLDFDKNVKSYITQPDSFINTSNEHGWRRYTPDICIEYADGTHEFVEVKPKSKTLSDRFKAKFELHSRIVFERTGLKLVLFTESKISPMRLNQYRQLKAYRRLPLVNSVSNAVIDYVSSKGEATLKSTEEICSRFNVESYYPMIMLSHQQIRCVTDDVITRESLAEVIV</sequence>
<dbReference type="Proteomes" id="UP000006263">
    <property type="component" value="Unassembled WGS sequence"/>
</dbReference>
<evidence type="ECO:0000313" key="3">
    <source>
        <dbReference type="Proteomes" id="UP000006263"/>
    </source>
</evidence>
<dbReference type="Pfam" id="PF08722">
    <property type="entry name" value="Tn7_TnsA-like_N"/>
    <property type="match status" value="1"/>
</dbReference>
<dbReference type="OrthoDB" id="6103242at2"/>
<reference evidence="2 3" key="1">
    <citation type="journal article" date="2017" name="Antonie Van Leeuwenhoek">
        <title>Rhizobium rhizosphaerae sp. nov., a novel species isolated from rice rhizosphere.</title>
        <authorList>
            <person name="Zhao J.J."/>
            <person name="Zhang J."/>
            <person name="Zhang R.J."/>
            <person name="Zhang C.W."/>
            <person name="Yin H.Q."/>
            <person name="Zhang X.X."/>
        </authorList>
    </citation>
    <scope>NUCLEOTIDE SEQUENCE [LARGE SCALE GENOMIC DNA]</scope>
    <source>
        <strain evidence="2 3">KMM 241</strain>
    </source>
</reference>
<feature type="domain" description="TnsA endonuclease N-terminal" evidence="1">
    <location>
        <begin position="45"/>
        <end position="123"/>
    </location>
</feature>
<accession>K6Y1F2</accession>
<comment type="caution">
    <text evidence="2">The sequence shown here is derived from an EMBL/GenBank/DDBJ whole genome shotgun (WGS) entry which is preliminary data.</text>
</comment>
<gene>
    <name evidence="2" type="ORF">GMES_4398</name>
</gene>
<dbReference type="RefSeq" id="WP_006994815.1">
    <property type="nucleotide sequence ID" value="NZ_BAEP01000085.1"/>
</dbReference>
<protein>
    <recommendedName>
        <fullName evidence="1">TnsA endonuclease N-terminal domain-containing protein</fullName>
    </recommendedName>
</protein>
<evidence type="ECO:0000259" key="1">
    <source>
        <dbReference type="Pfam" id="PF08722"/>
    </source>
</evidence>
<name>K6Y1F2_9ALTE</name>